<evidence type="ECO:0000313" key="2">
    <source>
        <dbReference type="Proteomes" id="UP001166286"/>
    </source>
</evidence>
<name>A0AA39QZD8_9LECA</name>
<organism evidence="1 2">
    <name type="scientific">Cladonia borealis</name>
    <dbReference type="NCBI Taxonomy" id="184061"/>
    <lineage>
        <taxon>Eukaryota</taxon>
        <taxon>Fungi</taxon>
        <taxon>Dikarya</taxon>
        <taxon>Ascomycota</taxon>
        <taxon>Pezizomycotina</taxon>
        <taxon>Lecanoromycetes</taxon>
        <taxon>OSLEUM clade</taxon>
        <taxon>Lecanoromycetidae</taxon>
        <taxon>Lecanorales</taxon>
        <taxon>Lecanorineae</taxon>
        <taxon>Cladoniaceae</taxon>
        <taxon>Cladonia</taxon>
    </lineage>
</organism>
<sequence>MCYVDTHICTGCGHTQHLSVRVRCMDSQWTIPVQCSGSTSVRAIRFHKGEYCIFCYHKALRRIEKHYRKEMDALYAEAGAKGLSDRLHRKREETEADRKWKLDELSREWLDKQMVEDN</sequence>
<evidence type="ECO:0000313" key="1">
    <source>
        <dbReference type="EMBL" id="KAK0512077.1"/>
    </source>
</evidence>
<protein>
    <submittedName>
        <fullName evidence="1">Uncharacterized protein</fullName>
    </submittedName>
</protein>
<dbReference type="EMBL" id="JAFEKC020000011">
    <property type="protein sequence ID" value="KAK0512077.1"/>
    <property type="molecule type" value="Genomic_DNA"/>
</dbReference>
<dbReference type="Proteomes" id="UP001166286">
    <property type="component" value="Unassembled WGS sequence"/>
</dbReference>
<dbReference type="AlphaFoldDB" id="A0AA39QZD8"/>
<keyword evidence="2" id="KW-1185">Reference proteome</keyword>
<gene>
    <name evidence="1" type="ORF">JMJ35_005205</name>
</gene>
<proteinExistence type="predicted"/>
<accession>A0AA39QZD8</accession>
<reference evidence="1" key="1">
    <citation type="submission" date="2023-03" db="EMBL/GenBank/DDBJ databases">
        <title>Complete genome of Cladonia borealis.</title>
        <authorList>
            <person name="Park H."/>
        </authorList>
    </citation>
    <scope>NUCLEOTIDE SEQUENCE</scope>
    <source>
        <strain evidence="1">ANT050790</strain>
    </source>
</reference>
<comment type="caution">
    <text evidence="1">The sequence shown here is derived from an EMBL/GenBank/DDBJ whole genome shotgun (WGS) entry which is preliminary data.</text>
</comment>